<organism evidence="7 8">
    <name type="scientific">Listeria welshimeri</name>
    <dbReference type="NCBI Taxonomy" id="1643"/>
    <lineage>
        <taxon>Bacteria</taxon>
        <taxon>Bacillati</taxon>
        <taxon>Bacillota</taxon>
        <taxon>Bacilli</taxon>
        <taxon>Bacillales</taxon>
        <taxon>Listeriaceae</taxon>
        <taxon>Listeria</taxon>
    </lineage>
</organism>
<protein>
    <recommendedName>
        <fullName evidence="3">phosphoenolpyruvate--glycerone phosphotransferase</fullName>
        <ecNumber evidence="3">2.7.1.121</ecNumber>
    </recommendedName>
</protein>
<dbReference type="GO" id="GO:0016020">
    <property type="term" value="C:membrane"/>
    <property type="evidence" value="ECO:0007669"/>
    <property type="project" value="InterPro"/>
</dbReference>
<gene>
    <name evidence="7" type="ORF">HB853_09470</name>
</gene>
<dbReference type="GO" id="GO:0009401">
    <property type="term" value="P:phosphoenolpyruvate-dependent sugar phosphotransferase system"/>
    <property type="evidence" value="ECO:0007669"/>
    <property type="project" value="InterPro"/>
</dbReference>
<proteinExistence type="predicted"/>
<dbReference type="PROSITE" id="PS51096">
    <property type="entry name" value="PTS_EIIA_TYPE_4"/>
    <property type="match status" value="1"/>
</dbReference>
<dbReference type="InterPro" id="IPR036662">
    <property type="entry name" value="PTS_EIIA_man-typ_sf"/>
</dbReference>
<dbReference type="PANTHER" id="PTHR38594">
    <property type="entry name" value="PEP-DEPENDENT DIHYDROXYACETONE KINASE, PHOSPHORYL DONOR SUBUNIT DHAM"/>
    <property type="match status" value="1"/>
</dbReference>
<evidence type="ECO:0000256" key="4">
    <source>
        <dbReference type="ARBA" id="ARBA00022679"/>
    </source>
</evidence>
<evidence type="ECO:0000256" key="2">
    <source>
        <dbReference type="ARBA" id="ARBA00002788"/>
    </source>
</evidence>
<dbReference type="AlphaFoldDB" id="A0A7X0W7C5"/>
<comment type="subunit">
    <text evidence="5">Homodimer. The dihydroxyacetone kinase complex is composed of a homodimer of DhaM, a homodimer of DhaK and the subunit DhaL.</text>
</comment>
<evidence type="ECO:0000259" key="6">
    <source>
        <dbReference type="PROSITE" id="PS51096"/>
    </source>
</evidence>
<evidence type="ECO:0000313" key="8">
    <source>
        <dbReference type="Proteomes" id="UP000522007"/>
    </source>
</evidence>
<evidence type="ECO:0000256" key="1">
    <source>
        <dbReference type="ARBA" id="ARBA00001113"/>
    </source>
</evidence>
<evidence type="ECO:0000256" key="5">
    <source>
        <dbReference type="ARBA" id="ARBA00046577"/>
    </source>
</evidence>
<comment type="caution">
    <text evidence="7">The sequence shown here is derived from an EMBL/GenBank/DDBJ whole genome shotgun (WGS) entry which is preliminary data.</text>
</comment>
<dbReference type="GO" id="GO:0047324">
    <property type="term" value="F:phosphoenolpyruvate-glycerone phosphotransferase activity"/>
    <property type="evidence" value="ECO:0007669"/>
    <property type="project" value="UniProtKB-EC"/>
</dbReference>
<dbReference type="GO" id="GO:0019563">
    <property type="term" value="P:glycerol catabolic process"/>
    <property type="evidence" value="ECO:0007669"/>
    <property type="project" value="InterPro"/>
</dbReference>
<comment type="catalytic activity">
    <reaction evidence="1">
        <text>dihydroxyacetone + phosphoenolpyruvate = dihydroxyacetone phosphate + pyruvate</text>
        <dbReference type="Rhea" id="RHEA:18381"/>
        <dbReference type="ChEBI" id="CHEBI:15361"/>
        <dbReference type="ChEBI" id="CHEBI:16016"/>
        <dbReference type="ChEBI" id="CHEBI:57642"/>
        <dbReference type="ChEBI" id="CHEBI:58702"/>
        <dbReference type="EC" id="2.7.1.121"/>
    </reaction>
</comment>
<comment type="function">
    <text evidence="2">Component of the dihydroxyacetone kinase complex, which is responsible for the phosphoenolpyruvate (PEP)-dependent phosphorylation of dihydroxyacetone. DhaM serves as the phosphoryl donor. Is phosphorylated by phosphoenolpyruvate in an EI- and HPr-dependent reaction, and a phosphorelay system on histidine residues finally leads to phosphoryl transfer to DhaL and dihydroxyacetone.</text>
</comment>
<dbReference type="SUPFAM" id="SSF53062">
    <property type="entry name" value="PTS system fructose IIA component-like"/>
    <property type="match status" value="1"/>
</dbReference>
<dbReference type="EMBL" id="JAAROP010000009">
    <property type="protein sequence ID" value="MBC1323174.1"/>
    <property type="molecule type" value="Genomic_DNA"/>
</dbReference>
<dbReference type="RefSeq" id="WP_185303624.1">
    <property type="nucleotide sequence ID" value="NZ_JACTIK010000003.1"/>
</dbReference>
<dbReference type="InterPro" id="IPR004701">
    <property type="entry name" value="PTS_EIIA_man-typ"/>
</dbReference>
<name>A0A7X0W7C5_LISWE</name>
<dbReference type="Pfam" id="PF03610">
    <property type="entry name" value="EIIA-man"/>
    <property type="match status" value="1"/>
</dbReference>
<accession>A0A7X0W7C5</accession>
<keyword evidence="4 7" id="KW-0808">Transferase</keyword>
<feature type="domain" description="PTS EIIA type-4" evidence="6">
    <location>
        <begin position="3"/>
        <end position="123"/>
    </location>
</feature>
<evidence type="ECO:0000313" key="7">
    <source>
        <dbReference type="EMBL" id="MBC1323174.1"/>
    </source>
</evidence>
<dbReference type="InterPro" id="IPR012844">
    <property type="entry name" value="DhaM_N"/>
</dbReference>
<dbReference type="Proteomes" id="UP000522007">
    <property type="component" value="Unassembled WGS sequence"/>
</dbReference>
<keyword evidence="7" id="KW-0418">Kinase</keyword>
<dbReference type="InterPro" id="IPR039643">
    <property type="entry name" value="DhaM"/>
</dbReference>
<dbReference type="Gene3D" id="3.40.50.510">
    <property type="entry name" value="Phosphotransferase system, mannose-type IIA component"/>
    <property type="match status" value="1"/>
</dbReference>
<evidence type="ECO:0000256" key="3">
    <source>
        <dbReference type="ARBA" id="ARBA00012095"/>
    </source>
</evidence>
<dbReference type="NCBIfam" id="TIGR02364">
    <property type="entry name" value="dha_pts"/>
    <property type="match status" value="1"/>
</dbReference>
<dbReference type="EC" id="2.7.1.121" evidence="3"/>
<dbReference type="PANTHER" id="PTHR38594:SF1">
    <property type="entry name" value="PEP-DEPENDENT DIHYDROXYACETONE KINASE, PHOSPHORYL DONOR SUBUNIT DHAM"/>
    <property type="match status" value="1"/>
</dbReference>
<reference evidence="7 8" key="1">
    <citation type="submission" date="2020-03" db="EMBL/GenBank/DDBJ databases">
        <title>Soil Listeria distribution.</title>
        <authorList>
            <person name="Liao J."/>
            <person name="Wiedmann M."/>
        </authorList>
    </citation>
    <scope>NUCLEOTIDE SEQUENCE [LARGE SCALE GENOMIC DNA]</scope>
    <source>
        <strain evidence="7 8">FSL L7-1829</strain>
    </source>
</reference>
<sequence>MSQYGIVIVSHVPEIASGIKRLIEQVASNVCVTIAGGIEDNDIGTSIEKINHAMETNSASELLAFYDLGSAKMNLELCSELTEKEIHLFNVPIVEGAYSAAALAEVGVSIEEISKQLQDIIIK</sequence>